<dbReference type="GO" id="GO:0046872">
    <property type="term" value="F:metal ion binding"/>
    <property type="evidence" value="ECO:0007669"/>
    <property type="project" value="UniProtKB-KW"/>
</dbReference>
<keyword evidence="11" id="KW-0479">Metal-binding</keyword>
<keyword evidence="9 11" id="KW-0482">Metalloprotease</keyword>
<evidence type="ECO:0000256" key="8">
    <source>
        <dbReference type="ARBA" id="ARBA00022989"/>
    </source>
</evidence>
<dbReference type="GO" id="GO:0004222">
    <property type="term" value="F:metalloendopeptidase activity"/>
    <property type="evidence" value="ECO:0007669"/>
    <property type="project" value="InterPro"/>
</dbReference>
<comment type="caution">
    <text evidence="13">The sequence shown here is derived from an EMBL/GenBank/DDBJ whole genome shotgun (WGS) entry which is preliminary data.</text>
</comment>
<feature type="transmembrane region" description="Helical" evidence="11">
    <location>
        <begin position="114"/>
        <end position="142"/>
    </location>
</feature>
<dbReference type="NCBIfam" id="TIGR00054">
    <property type="entry name" value="RIP metalloprotease RseP"/>
    <property type="match status" value="1"/>
</dbReference>
<proteinExistence type="inferred from homology"/>
<dbReference type="PANTHER" id="PTHR42837:SF2">
    <property type="entry name" value="MEMBRANE METALLOPROTEASE ARASP2, CHLOROPLASTIC-RELATED"/>
    <property type="match status" value="1"/>
</dbReference>
<evidence type="ECO:0000256" key="1">
    <source>
        <dbReference type="ARBA" id="ARBA00001947"/>
    </source>
</evidence>
<dbReference type="CDD" id="cd23081">
    <property type="entry name" value="cpPDZ_EcRseP-like"/>
    <property type="match status" value="1"/>
</dbReference>
<evidence type="ECO:0000313" key="14">
    <source>
        <dbReference type="Proteomes" id="UP000541426"/>
    </source>
</evidence>
<dbReference type="Gene3D" id="2.30.42.10">
    <property type="match status" value="1"/>
</dbReference>
<dbReference type="EC" id="3.4.24.-" evidence="11"/>
<keyword evidence="10 11" id="KW-0472">Membrane</keyword>
<gene>
    <name evidence="13" type="ORF">GGQ68_001369</name>
</gene>
<dbReference type="EMBL" id="JACIEJ010000003">
    <property type="protein sequence ID" value="MBB3985040.1"/>
    <property type="molecule type" value="Genomic_DNA"/>
</dbReference>
<evidence type="ECO:0000256" key="7">
    <source>
        <dbReference type="ARBA" id="ARBA00022833"/>
    </source>
</evidence>
<evidence type="ECO:0000256" key="9">
    <source>
        <dbReference type="ARBA" id="ARBA00023049"/>
    </source>
</evidence>
<evidence type="ECO:0000259" key="12">
    <source>
        <dbReference type="SMART" id="SM00228"/>
    </source>
</evidence>
<dbReference type="SUPFAM" id="SSF50156">
    <property type="entry name" value="PDZ domain-like"/>
    <property type="match status" value="2"/>
</dbReference>
<keyword evidence="5 11" id="KW-0812">Transmembrane</keyword>
<feature type="transmembrane region" description="Helical" evidence="11">
    <location>
        <begin position="377"/>
        <end position="399"/>
    </location>
</feature>
<feature type="transmembrane region" description="Helical" evidence="11">
    <location>
        <begin position="420"/>
        <end position="441"/>
    </location>
</feature>
<keyword evidence="7 11" id="KW-0862">Zinc</keyword>
<dbReference type="InterPro" id="IPR008915">
    <property type="entry name" value="Peptidase_M50"/>
</dbReference>
<dbReference type="RefSeq" id="WP_183964255.1">
    <property type="nucleotide sequence ID" value="NZ_BAABBZ010000059.1"/>
</dbReference>
<keyword evidence="8 11" id="KW-1133">Transmembrane helix</keyword>
<evidence type="ECO:0000256" key="2">
    <source>
        <dbReference type="ARBA" id="ARBA00004141"/>
    </source>
</evidence>
<reference evidence="13 14" key="1">
    <citation type="submission" date="2020-08" db="EMBL/GenBank/DDBJ databases">
        <title>Genomic Encyclopedia of Type Strains, Phase IV (KMG-IV): sequencing the most valuable type-strain genomes for metagenomic binning, comparative biology and taxonomic classification.</title>
        <authorList>
            <person name="Goeker M."/>
        </authorList>
    </citation>
    <scope>NUCLEOTIDE SEQUENCE [LARGE SCALE GENOMIC DNA]</scope>
    <source>
        <strain evidence="13 14">DSM 102235</strain>
    </source>
</reference>
<organism evidence="13 14">
    <name type="scientific">Sagittula marina</name>
    <dbReference type="NCBI Taxonomy" id="943940"/>
    <lineage>
        <taxon>Bacteria</taxon>
        <taxon>Pseudomonadati</taxon>
        <taxon>Pseudomonadota</taxon>
        <taxon>Alphaproteobacteria</taxon>
        <taxon>Rhodobacterales</taxon>
        <taxon>Roseobacteraceae</taxon>
        <taxon>Sagittula</taxon>
    </lineage>
</organism>
<evidence type="ECO:0000256" key="10">
    <source>
        <dbReference type="ARBA" id="ARBA00023136"/>
    </source>
</evidence>
<comment type="similarity">
    <text evidence="3 11">Belongs to the peptidase M50B family.</text>
</comment>
<dbReference type="SMART" id="SM00228">
    <property type="entry name" value="PDZ"/>
    <property type="match status" value="1"/>
</dbReference>
<dbReference type="InterPro" id="IPR001478">
    <property type="entry name" value="PDZ"/>
</dbReference>
<name>A0A7W6GRL6_9RHOB</name>
<dbReference type="GO" id="GO:0006508">
    <property type="term" value="P:proteolysis"/>
    <property type="evidence" value="ECO:0007669"/>
    <property type="project" value="UniProtKB-KW"/>
</dbReference>
<evidence type="ECO:0000256" key="6">
    <source>
        <dbReference type="ARBA" id="ARBA00022801"/>
    </source>
</evidence>
<dbReference type="InterPro" id="IPR041489">
    <property type="entry name" value="PDZ_6"/>
</dbReference>
<evidence type="ECO:0000256" key="3">
    <source>
        <dbReference type="ARBA" id="ARBA00007931"/>
    </source>
</evidence>
<evidence type="ECO:0000256" key="5">
    <source>
        <dbReference type="ARBA" id="ARBA00022692"/>
    </source>
</evidence>
<dbReference type="GO" id="GO:0016020">
    <property type="term" value="C:membrane"/>
    <property type="evidence" value="ECO:0007669"/>
    <property type="project" value="UniProtKB-SubCell"/>
</dbReference>
<dbReference type="PANTHER" id="PTHR42837">
    <property type="entry name" value="REGULATOR OF SIGMA-E PROTEASE RSEP"/>
    <property type="match status" value="1"/>
</dbReference>
<protein>
    <recommendedName>
        <fullName evidence="11">Zinc metalloprotease</fullName>
        <ecNumber evidence="11">3.4.24.-</ecNumber>
    </recommendedName>
</protein>
<comment type="subcellular location">
    <subcellularLocation>
        <location evidence="2">Membrane</location>
        <topology evidence="2">Multi-pass membrane protein</topology>
    </subcellularLocation>
</comment>
<dbReference type="Proteomes" id="UP000541426">
    <property type="component" value="Unassembled WGS sequence"/>
</dbReference>
<dbReference type="Pfam" id="PF17820">
    <property type="entry name" value="PDZ_6"/>
    <property type="match status" value="1"/>
</dbReference>
<feature type="domain" description="PDZ" evidence="12">
    <location>
        <begin position="207"/>
        <end position="277"/>
    </location>
</feature>
<accession>A0A7W6GRL6</accession>
<dbReference type="CDD" id="cd06163">
    <property type="entry name" value="S2P-M50_PDZ_RseP-like"/>
    <property type="match status" value="1"/>
</dbReference>
<keyword evidence="14" id="KW-1185">Reference proteome</keyword>
<keyword evidence="4 13" id="KW-0645">Protease</keyword>
<keyword evidence="6 11" id="KW-0378">Hydrolase</keyword>
<dbReference type="InterPro" id="IPR004387">
    <property type="entry name" value="Pept_M50_Zn"/>
</dbReference>
<sequence length="449" mass="47930">MDLTTLSSSFGGVLWTAVFFVIALSVIIAIHEYGHYIVGKKSGIFPEVFSLGFGPVIYSRVDGDGTKWQLAAIPFGGYVKFRGDGNASGAIAEEGVMDSLSEDDKRSTMIGAPLWARAATVAAGPVFNFVLSIVIFTAVFLYRGVAADPLIIDELKPTPYTQNLRNGDQVLAIEGNPIPSQENGVAYSEFVSGLPEQPLLDYTVLRDGTELTVEGPYLRAPIVGSVVPRSAAMDAGLQVGDVITKLEGQEVFSFMQLPAVIEASEGAPVDLEIWRDGEVLNKTLEARRMDEPLPEGGFRTVYRIGLGSGQIFEPETVTPSFLDALWGSVRQVWTIMSGSVSGLWHMATGAISTCNLSGPIGIAETAGDMASQGTVSFIWLIAVLSTAIGMLNLFPIPVLDGGHLVFYAYEAVFGKPPSDGALKVLMSVGLTLVLAMMLFGLTNDLIFCP</sequence>
<dbReference type="AlphaFoldDB" id="A0A7W6GRL6"/>
<dbReference type="InterPro" id="IPR036034">
    <property type="entry name" value="PDZ_sf"/>
</dbReference>
<feature type="transmembrane region" description="Helical" evidence="11">
    <location>
        <begin position="12"/>
        <end position="31"/>
    </location>
</feature>
<evidence type="ECO:0000256" key="11">
    <source>
        <dbReference type="RuleBase" id="RU362031"/>
    </source>
</evidence>
<evidence type="ECO:0000256" key="4">
    <source>
        <dbReference type="ARBA" id="ARBA00022670"/>
    </source>
</evidence>
<comment type="cofactor">
    <cofactor evidence="1 11">
        <name>Zn(2+)</name>
        <dbReference type="ChEBI" id="CHEBI:29105"/>
    </cofactor>
</comment>
<evidence type="ECO:0000313" key="13">
    <source>
        <dbReference type="EMBL" id="MBB3985040.1"/>
    </source>
</evidence>
<dbReference type="Pfam" id="PF02163">
    <property type="entry name" value="Peptidase_M50"/>
    <property type="match status" value="1"/>
</dbReference>